<evidence type="ECO:0000256" key="7">
    <source>
        <dbReference type="ARBA" id="ARBA00023004"/>
    </source>
</evidence>
<dbReference type="InterPro" id="IPR017972">
    <property type="entry name" value="Cyt_P450_CS"/>
</dbReference>
<dbReference type="PRINTS" id="PR00465">
    <property type="entry name" value="EP450IV"/>
</dbReference>
<dbReference type="EMBL" id="CAJPDQ010000011">
    <property type="protein sequence ID" value="CAF9916996.1"/>
    <property type="molecule type" value="Genomic_DNA"/>
</dbReference>
<evidence type="ECO:0000313" key="14">
    <source>
        <dbReference type="Proteomes" id="UP000664169"/>
    </source>
</evidence>
<feature type="transmembrane region" description="Helical" evidence="11">
    <location>
        <begin position="935"/>
        <end position="954"/>
    </location>
</feature>
<feature type="compositionally biased region" description="Polar residues" evidence="10">
    <location>
        <begin position="429"/>
        <end position="448"/>
    </location>
</feature>
<feature type="transmembrane region" description="Helical" evidence="11">
    <location>
        <begin position="975"/>
        <end position="994"/>
    </location>
</feature>
<dbReference type="GO" id="GO:0004497">
    <property type="term" value="F:monooxygenase activity"/>
    <property type="evidence" value="ECO:0007669"/>
    <property type="project" value="InterPro"/>
</dbReference>
<evidence type="ECO:0000313" key="13">
    <source>
        <dbReference type="EMBL" id="CAF9916996.1"/>
    </source>
</evidence>
<dbReference type="GO" id="GO:0016705">
    <property type="term" value="F:oxidoreductase activity, acting on paired donors, with incorporation or reduction of molecular oxygen"/>
    <property type="evidence" value="ECO:0007669"/>
    <property type="project" value="InterPro"/>
</dbReference>
<feature type="region of interest" description="Disordered" evidence="10">
    <location>
        <begin position="423"/>
        <end position="497"/>
    </location>
</feature>
<evidence type="ECO:0000256" key="3">
    <source>
        <dbReference type="ARBA" id="ARBA00010617"/>
    </source>
</evidence>
<gene>
    <name evidence="13" type="ORF">GOMPHAMPRED_001177</name>
</gene>
<feature type="transmembrane region" description="Helical" evidence="11">
    <location>
        <begin position="749"/>
        <end position="768"/>
    </location>
</feature>
<feature type="domain" description="STAS" evidence="12">
    <location>
        <begin position="1105"/>
        <end position="1238"/>
    </location>
</feature>
<feature type="transmembrane region" description="Helical" evidence="11">
    <location>
        <begin position="804"/>
        <end position="822"/>
    </location>
</feature>
<dbReference type="GO" id="GO:0055085">
    <property type="term" value="P:transmembrane transport"/>
    <property type="evidence" value="ECO:0007669"/>
    <property type="project" value="InterPro"/>
</dbReference>
<evidence type="ECO:0000256" key="9">
    <source>
        <dbReference type="PIRSR" id="PIRSR602403-1"/>
    </source>
</evidence>
<evidence type="ECO:0000256" key="1">
    <source>
        <dbReference type="ARBA" id="ARBA00001971"/>
    </source>
</evidence>
<feature type="transmembrane region" description="Helical" evidence="11">
    <location>
        <begin position="719"/>
        <end position="737"/>
    </location>
</feature>
<dbReference type="InterPro" id="IPR001128">
    <property type="entry name" value="Cyt_P450"/>
</dbReference>
<comment type="cofactor">
    <cofactor evidence="1 9">
        <name>heme</name>
        <dbReference type="ChEBI" id="CHEBI:30413"/>
    </cofactor>
</comment>
<feature type="region of interest" description="Disordered" evidence="10">
    <location>
        <begin position="536"/>
        <end position="564"/>
    </location>
</feature>
<feature type="transmembrane region" description="Helical" evidence="11">
    <location>
        <begin position="627"/>
        <end position="645"/>
    </location>
</feature>
<dbReference type="OrthoDB" id="427213at2759"/>
<keyword evidence="5 9" id="KW-0479">Metal-binding</keyword>
<evidence type="ECO:0000256" key="4">
    <source>
        <dbReference type="ARBA" id="ARBA00022692"/>
    </source>
</evidence>
<evidence type="ECO:0000259" key="12">
    <source>
        <dbReference type="PROSITE" id="PS50801"/>
    </source>
</evidence>
<dbReference type="Gene3D" id="1.10.630.10">
    <property type="entry name" value="Cytochrome P450"/>
    <property type="match status" value="1"/>
</dbReference>
<evidence type="ECO:0000256" key="2">
    <source>
        <dbReference type="ARBA" id="ARBA00004141"/>
    </source>
</evidence>
<dbReference type="GO" id="GO:0016020">
    <property type="term" value="C:membrane"/>
    <property type="evidence" value="ECO:0007669"/>
    <property type="project" value="UniProtKB-SubCell"/>
</dbReference>
<dbReference type="InterPro" id="IPR011547">
    <property type="entry name" value="SLC26A/SulP_dom"/>
</dbReference>
<dbReference type="GO" id="GO:0020037">
    <property type="term" value="F:heme binding"/>
    <property type="evidence" value="ECO:0007669"/>
    <property type="project" value="InterPro"/>
</dbReference>
<dbReference type="Pfam" id="PF01740">
    <property type="entry name" value="STAS"/>
    <property type="match status" value="1"/>
</dbReference>
<keyword evidence="9" id="KW-0349">Heme</keyword>
<dbReference type="Pfam" id="PF00067">
    <property type="entry name" value="p450"/>
    <property type="match status" value="1"/>
</dbReference>
<feature type="transmembrane region" description="Helical" evidence="11">
    <location>
        <begin position="657"/>
        <end position="677"/>
    </location>
</feature>
<evidence type="ECO:0000256" key="5">
    <source>
        <dbReference type="ARBA" id="ARBA00022723"/>
    </source>
</evidence>
<dbReference type="InterPro" id="IPR036513">
    <property type="entry name" value="STAS_dom_sf"/>
</dbReference>
<evidence type="ECO:0000256" key="10">
    <source>
        <dbReference type="SAM" id="MobiDB-lite"/>
    </source>
</evidence>
<dbReference type="Proteomes" id="UP000664169">
    <property type="component" value="Unassembled WGS sequence"/>
</dbReference>
<dbReference type="PROSITE" id="PS00086">
    <property type="entry name" value="CYTOCHROME_P450"/>
    <property type="match status" value="1"/>
</dbReference>
<comment type="subcellular location">
    <subcellularLocation>
        <location evidence="2">Membrane</location>
        <topology evidence="2">Multi-pass membrane protein</topology>
    </subcellularLocation>
</comment>
<keyword evidence="4 11" id="KW-0812">Transmembrane</keyword>
<proteinExistence type="inferred from homology"/>
<dbReference type="InterPro" id="IPR002403">
    <property type="entry name" value="Cyt_P450_E_grp-IV"/>
</dbReference>
<feature type="transmembrane region" description="Helical" evidence="11">
    <location>
        <begin position="1031"/>
        <end position="1059"/>
    </location>
</feature>
<feature type="transmembrane region" description="Helical" evidence="11">
    <location>
        <begin position="834"/>
        <end position="853"/>
    </location>
</feature>
<keyword evidence="14" id="KW-1185">Reference proteome</keyword>
<feature type="binding site" description="axial binding residue" evidence="9">
    <location>
        <position position="385"/>
    </location>
    <ligand>
        <name>heme</name>
        <dbReference type="ChEBI" id="CHEBI:30413"/>
    </ligand>
    <ligandPart>
        <name>Fe</name>
        <dbReference type="ChEBI" id="CHEBI:18248"/>
    </ligandPart>
</feature>
<dbReference type="GO" id="GO:0005506">
    <property type="term" value="F:iron ion binding"/>
    <property type="evidence" value="ECO:0007669"/>
    <property type="project" value="InterPro"/>
</dbReference>
<dbReference type="PANTHER" id="PTHR11814">
    <property type="entry name" value="SULFATE TRANSPORTER"/>
    <property type="match status" value="1"/>
</dbReference>
<evidence type="ECO:0000256" key="11">
    <source>
        <dbReference type="SAM" id="Phobius"/>
    </source>
</evidence>
<evidence type="ECO:0000256" key="8">
    <source>
        <dbReference type="ARBA" id="ARBA00023136"/>
    </source>
</evidence>
<keyword evidence="6 11" id="KW-1133">Transmembrane helix</keyword>
<evidence type="ECO:0000256" key="6">
    <source>
        <dbReference type="ARBA" id="ARBA00022989"/>
    </source>
</evidence>
<dbReference type="AlphaFoldDB" id="A0A8H3F2H8"/>
<dbReference type="SUPFAM" id="SSF48264">
    <property type="entry name" value="Cytochrome P450"/>
    <property type="match status" value="1"/>
</dbReference>
<dbReference type="CDD" id="cd11062">
    <property type="entry name" value="CYP58-like"/>
    <property type="match status" value="1"/>
</dbReference>
<comment type="similarity">
    <text evidence="3">Belongs to the cytochrome P450 family.</text>
</comment>
<organism evidence="13 14">
    <name type="scientific">Gomphillus americanus</name>
    <dbReference type="NCBI Taxonomy" id="1940652"/>
    <lineage>
        <taxon>Eukaryota</taxon>
        <taxon>Fungi</taxon>
        <taxon>Dikarya</taxon>
        <taxon>Ascomycota</taxon>
        <taxon>Pezizomycotina</taxon>
        <taxon>Lecanoromycetes</taxon>
        <taxon>OSLEUM clade</taxon>
        <taxon>Ostropomycetidae</taxon>
        <taxon>Ostropales</taxon>
        <taxon>Graphidaceae</taxon>
        <taxon>Gomphilloideae</taxon>
        <taxon>Gomphillus</taxon>
    </lineage>
</organism>
<dbReference type="CDD" id="cd07042">
    <property type="entry name" value="STAS_SulP_like_sulfate_transporter"/>
    <property type="match status" value="1"/>
</dbReference>
<comment type="caution">
    <text evidence="13">The sequence shown here is derived from an EMBL/GenBank/DDBJ whole genome shotgun (WGS) entry which is preliminary data.</text>
</comment>
<dbReference type="PROSITE" id="PS50801">
    <property type="entry name" value="STAS"/>
    <property type="match status" value="1"/>
</dbReference>
<keyword evidence="7 9" id="KW-0408">Iron</keyword>
<name>A0A8H3F2H8_9LECA</name>
<dbReference type="Gene3D" id="3.30.750.24">
    <property type="entry name" value="STAS domain"/>
    <property type="match status" value="1"/>
</dbReference>
<feature type="compositionally biased region" description="Polar residues" evidence="10">
    <location>
        <begin position="541"/>
        <end position="559"/>
    </location>
</feature>
<accession>A0A8H3F2H8</accession>
<dbReference type="SUPFAM" id="SSF52091">
    <property type="entry name" value="SpoIIaa-like"/>
    <property type="match status" value="1"/>
</dbReference>
<dbReference type="InterPro" id="IPR001902">
    <property type="entry name" value="SLC26A/SulP_fam"/>
</dbReference>
<protein>
    <recommendedName>
        <fullName evidence="12">STAS domain-containing protein</fullName>
    </recommendedName>
</protein>
<dbReference type="Pfam" id="PF00916">
    <property type="entry name" value="Sulfate_transp"/>
    <property type="match status" value="1"/>
</dbReference>
<keyword evidence="8 11" id="KW-0472">Membrane</keyword>
<reference evidence="13" key="1">
    <citation type="submission" date="2021-03" db="EMBL/GenBank/DDBJ databases">
        <authorList>
            <person name="Tagirdzhanova G."/>
        </authorList>
    </citation>
    <scope>NUCLEOTIDE SEQUENCE</scope>
</reference>
<sequence>MRRPIVRINPNEVHINDPAYYDDVFNIKNAPIEKPFKHAYAFGPYEAALGTIDHNLHRMRRAAVNPFFSRRSVLELMPFLQPVLRNLCKRFDEIALNGTRINLRHAYAALMVDVLEEYSFSRRSDRVLIPDFDKRTFDNVDNAVQFALVTIHFSWLIWPIYYLPDWLMRRASPAMADMINDRDMVFAQIQHIQAGDNKLVGTSGHRSVFHELTSSSLPESEKRPLRLRDEAFVLVTAGGSSTSLFLKTTTYYITANPIVHTRLFADLKTIMHTRDTIPDLLELEKLEYLTAVIQEGLRITHAVSHRLISRFPKTDLTYSNLTDSKKIKIPAGTIVGMTSMIHHENAEIFPQPKLFRPERWLNCDEIQKRRMLKALTPFGRGSRACLGYNLAMAQIYIILAVVFRRFEFDISQIVKERDIDTSRDFLSPRDSSTRSPHSHAPQTPSRLRQSFAPGSPSPEQLIGTHGRQETGTPSPPESPIEFEDDGIYPATHNGEVTGESLEQTRVRGIMVEEHDHAATTENTRLLKDYDHAHYGAETRGSPASSTTGTLRREGSVNSDSGRHPSSVLARLRPVLGRVESWMSISGGYTPENDGNGKNGANDRSFRSWRAYLPYYIPILKWAPQYRLSWLVGDLIAAVTMASFYIPMALSYADNLGHVPAINGLYSFAINPLIYALLGTCPQMVVGPEAPGSLLLGGVVRTSVEKGTAGEDEDFMHARIAGVVTGIAGLTILLSGIFRLGFLDNVLSRPFLRGFISAIGVVIFIDQLIPELGLTRLAKEMGYDHAPALTKLVFLLENIGNAHRLNSIVSISAFVIIMISRTLKSKLQPRLPAVAYIPDRFIVVVLSAILTYAFRWDRQGLAILGEVKASGGSAFQIHWPFDLNHIKHIREALSTAFLIALLGFFESSVAAKALGTESSDPAHGPQGMSLSPNRELVAMGVANFVGGCFMALPAFGGYGRSKVNKSTGGRTPMSSIILSFITMICVFFLVPYFYYLPRGVLSAMVSVVAFSLVEEAPDDIHFFIKVRGWSELMLMFVIFAATIIYSLPLGIVLGIGLSLLRVIRHATKPRIQLLVKVPGTENQFENAEYLARSVDARILGQAVSAVESENDLSSHALIIKIPEPLTFANTGDLRSRLRRLELYGSAAVHPALPRIRQEWQNKTIVFDIHGATSIDASGVQILLEVVSSYAEMGSRVFFCRVPGGPDGKIMTMFERSGIVSTCGGGSAFVKSVDEALRLAAVEADPVV</sequence>
<dbReference type="InterPro" id="IPR002645">
    <property type="entry name" value="STAS_dom"/>
</dbReference>
<dbReference type="InterPro" id="IPR036396">
    <property type="entry name" value="Cyt_P450_sf"/>
</dbReference>